<keyword evidence="2 5" id="KW-0378">Hydrolase</keyword>
<feature type="chain" id="PRO_5045104893" evidence="3">
    <location>
        <begin position="22"/>
        <end position="1146"/>
    </location>
</feature>
<evidence type="ECO:0000256" key="2">
    <source>
        <dbReference type="ARBA" id="ARBA00022801"/>
    </source>
</evidence>
<comment type="caution">
    <text evidence="5">The sequence shown here is derived from an EMBL/GenBank/DDBJ whole genome shotgun (WGS) entry which is preliminary data.</text>
</comment>
<dbReference type="InterPro" id="IPR008979">
    <property type="entry name" value="Galactose-bd-like_sf"/>
</dbReference>
<dbReference type="PANTHER" id="PTHR43817:SF1">
    <property type="entry name" value="HYDROLASE, FAMILY 43, PUTATIVE (AFU_ORTHOLOGUE AFUA_3G01660)-RELATED"/>
    <property type="match status" value="1"/>
</dbReference>
<keyword evidence="1 3" id="KW-0732">Signal</keyword>
<sequence>MKKIGSCFLFLFMLCLHVVFAQHEKLSSHMEYVNGQGLEQAKPWVFWYWMHSAYSKEGITADLEAMKEIGISGAYLAPIKGKTDPPLYEPVIETMTPAWWDLIRFTLEEADRVGIKLALLPGDGFATAGGSWISPELSMQKVVWADTVIAGGKDVRLALPQPEAYQGYYRDIATFALPVKDYQREDNQPTVSTSTRTEAQFLTIKGNKKNFSSKEPCWIQYTYKQPYTCRAIQIEVEGFNYQSGRLIIQTSNDGIHFQEVSRLKPPRAGWLDWDVGLTHAIEPITARYFRFVYDPEGSEPGGEDLDAAKWKPSLKLSGIHLLSTSRIHQYEGKSGVAWRISEPSTSLQIADTDCIKKDQLINISSSVQADGTLTWKAPSGVWKILRMGHTSTEHMNETAGNGKGLECDKMNPKAIEIQLQGWLQKAIDVAGDSLARQVLKIFHVDSWECGSQNWSPVFRNEFKRRRGYDPVDYLPAMAGYPIASADFSERYLYDIRQTIAEVVNTNFFEPIKAFTHKHGAVFSAETTAPVMLTDGMAHFKTVDIPMGEFWLRSPSHDKFNDVLDAVSGAHIYGKPLVQAEAFTQIRMEWDEHPGNLKTLQDRNYALGVNRLVYHIYVHNPWLNRKPGMTLSSIGLYFQRDQTWWKQGKAWVDYATRVQQLLQAGTPVTDLAVFTGEELPRRAILPDRMVSTLPGIFGEKRVLTERARLANKGLPMQKIAGVSTSANMVQPEDWVNALRGYTYDSLNPDILLQAKVEDGRIVLPTGAAYGILVLLGRHALQPNDQAMSLEVARKLKQLITEGAKVVLSNKPLRTLGLSGFPMADTELNRITALIWDGSFEQMEEGNKSVLFKKLGKGMIIKAPYLLSSFNQFGVRPDVHFSELDGSEATGLGFNHRRTDEKDIYFLTNQREQDRKLLVSFRVAGKVPYLYDPVSNIGKPLGEWRIIGDRTEIPLQFARNASLFVLFKEETNLKEAKSARNWLQLREKKKLNSPWNVQFDPDYGGPKEAITMKELKSWSEFDDPAIRNYSGTACYQTTFRWEDEGKHSPIWLQLEEVANIATIKVNGVDCGTLWTAPYCVDINKVLRKGENQLEIAVTNTWANRLIGDQALPMEKRITQTTAPFRLEGQPLLKAGLIGTVRLMEEEVN</sequence>
<gene>
    <name evidence="5" type="ORF">ACFS6J_20845</name>
</gene>
<dbReference type="InterPro" id="IPR054593">
    <property type="entry name" value="Beta-mannosidase-like_N2"/>
</dbReference>
<keyword evidence="6" id="KW-1185">Reference proteome</keyword>
<feature type="signal peptide" evidence="3">
    <location>
        <begin position="1"/>
        <end position="21"/>
    </location>
</feature>
<dbReference type="PANTHER" id="PTHR43817">
    <property type="entry name" value="GLYCOSYL HYDROLASE"/>
    <property type="match status" value="1"/>
</dbReference>
<proteinExistence type="predicted"/>
<dbReference type="Pfam" id="PF17132">
    <property type="entry name" value="Glyco_hydro_106"/>
    <property type="match status" value="2"/>
</dbReference>
<reference evidence="6" key="1">
    <citation type="journal article" date="2019" name="Int. J. Syst. Evol. Microbiol.">
        <title>The Global Catalogue of Microorganisms (GCM) 10K type strain sequencing project: providing services to taxonomists for standard genome sequencing and annotation.</title>
        <authorList>
            <consortium name="The Broad Institute Genomics Platform"/>
            <consortium name="The Broad Institute Genome Sequencing Center for Infectious Disease"/>
            <person name="Wu L."/>
            <person name="Ma J."/>
        </authorList>
    </citation>
    <scope>NUCLEOTIDE SEQUENCE [LARGE SCALE GENOMIC DNA]</scope>
    <source>
        <strain evidence="6">KCTC 23098</strain>
    </source>
</reference>
<evidence type="ECO:0000313" key="5">
    <source>
        <dbReference type="EMBL" id="MFD2964261.1"/>
    </source>
</evidence>
<organism evidence="5 6">
    <name type="scientific">Olivibacter jilunii</name>
    <dbReference type="NCBI Taxonomy" id="985016"/>
    <lineage>
        <taxon>Bacteria</taxon>
        <taxon>Pseudomonadati</taxon>
        <taxon>Bacteroidota</taxon>
        <taxon>Sphingobacteriia</taxon>
        <taxon>Sphingobacteriales</taxon>
        <taxon>Sphingobacteriaceae</taxon>
        <taxon>Olivibacter</taxon>
    </lineage>
</organism>
<evidence type="ECO:0000256" key="3">
    <source>
        <dbReference type="SAM" id="SignalP"/>
    </source>
</evidence>
<dbReference type="RefSeq" id="WP_377612406.1">
    <property type="nucleotide sequence ID" value="NZ_JBHUPA010000016.1"/>
</dbReference>
<dbReference type="Gene3D" id="2.60.120.260">
    <property type="entry name" value="Galactose-binding domain-like"/>
    <property type="match status" value="2"/>
</dbReference>
<dbReference type="EMBL" id="JBHUPA010000016">
    <property type="protein sequence ID" value="MFD2964261.1"/>
    <property type="molecule type" value="Genomic_DNA"/>
</dbReference>
<accession>A0ABW6B892</accession>
<evidence type="ECO:0000256" key="1">
    <source>
        <dbReference type="ARBA" id="ARBA00022729"/>
    </source>
</evidence>
<dbReference type="GO" id="GO:0016787">
    <property type="term" value="F:hydrolase activity"/>
    <property type="evidence" value="ECO:0007669"/>
    <property type="project" value="UniProtKB-KW"/>
</dbReference>
<dbReference type="SUPFAM" id="SSF49785">
    <property type="entry name" value="Galactose-binding domain-like"/>
    <property type="match status" value="2"/>
</dbReference>
<evidence type="ECO:0000259" key="4">
    <source>
        <dbReference type="Pfam" id="PF22666"/>
    </source>
</evidence>
<dbReference type="Proteomes" id="UP001597560">
    <property type="component" value="Unassembled WGS sequence"/>
</dbReference>
<evidence type="ECO:0000313" key="6">
    <source>
        <dbReference type="Proteomes" id="UP001597560"/>
    </source>
</evidence>
<feature type="domain" description="Beta-mannosidase-like galactose-binding" evidence="4">
    <location>
        <begin position="1031"/>
        <end position="1107"/>
    </location>
</feature>
<dbReference type="Pfam" id="PF22666">
    <property type="entry name" value="Glyco_hydro_2_N2"/>
    <property type="match status" value="1"/>
</dbReference>
<dbReference type="NCBIfam" id="NF045579">
    <property type="entry name" value="rhamnoside_JR"/>
    <property type="match status" value="1"/>
</dbReference>
<name>A0ABW6B892_9SPHI</name>
<protein>
    <submittedName>
        <fullName evidence="5">Glycosyl hydrolase</fullName>
    </submittedName>
</protein>